<organism evidence="1 2">
    <name type="scientific">Paragonimus skrjabini miyazakii</name>
    <dbReference type="NCBI Taxonomy" id="59628"/>
    <lineage>
        <taxon>Eukaryota</taxon>
        <taxon>Metazoa</taxon>
        <taxon>Spiralia</taxon>
        <taxon>Lophotrochozoa</taxon>
        <taxon>Platyhelminthes</taxon>
        <taxon>Trematoda</taxon>
        <taxon>Digenea</taxon>
        <taxon>Plagiorchiida</taxon>
        <taxon>Troglotremata</taxon>
        <taxon>Troglotrematidae</taxon>
        <taxon>Paragonimus</taxon>
    </lineage>
</organism>
<sequence length="222" mass="25385">MPPKEKRALLSHLIPTLPKQTLYDGGHIIFAEQAISGVTTNGCNRTLDIPDPLGSGSLILTYRILETQTISTGDILDYLNNPNATTISMPQDAIRVLDCFLKTFFKEFSLESLGKMALFEKDPTQKFQQKLFGVHKGYLGNVRPQWKVRINLDLTFKAFLIAGNLADVLYDKYGDDISYRVQQMLDDVKGIRVQTNKLYKEKTSKPAMLHIYIYIYIYIYYL</sequence>
<accession>A0A8S9YC78</accession>
<evidence type="ECO:0000313" key="2">
    <source>
        <dbReference type="Proteomes" id="UP000822476"/>
    </source>
</evidence>
<keyword evidence="2" id="KW-1185">Reference proteome</keyword>
<name>A0A8S9YC78_9TREM</name>
<comment type="caution">
    <text evidence="1">The sequence shown here is derived from an EMBL/GenBank/DDBJ whole genome shotgun (WGS) entry which is preliminary data.</text>
</comment>
<dbReference type="OrthoDB" id="6282265at2759"/>
<protein>
    <submittedName>
        <fullName evidence="1">Uncharacterized protein</fullName>
    </submittedName>
</protein>
<dbReference type="EMBL" id="JTDE01015886">
    <property type="protein sequence ID" value="KAF7233896.1"/>
    <property type="molecule type" value="Genomic_DNA"/>
</dbReference>
<gene>
    <name evidence="1" type="ORF">EG68_11200</name>
</gene>
<proteinExistence type="predicted"/>
<dbReference type="AlphaFoldDB" id="A0A8S9YC78"/>
<evidence type="ECO:0000313" key="1">
    <source>
        <dbReference type="EMBL" id="KAF7233896.1"/>
    </source>
</evidence>
<dbReference type="Proteomes" id="UP000822476">
    <property type="component" value="Unassembled WGS sequence"/>
</dbReference>
<reference evidence="1" key="1">
    <citation type="submission" date="2019-07" db="EMBL/GenBank/DDBJ databases">
        <title>Annotation for the trematode Paragonimus miyazaki's.</title>
        <authorList>
            <person name="Choi Y.-J."/>
        </authorList>
    </citation>
    <scope>NUCLEOTIDE SEQUENCE</scope>
    <source>
        <strain evidence="1">Japan</strain>
    </source>
</reference>